<dbReference type="EMBL" id="AGCK01000283">
    <property type="protein sequence ID" value="EHM40759.1"/>
    <property type="molecule type" value="Genomic_DNA"/>
</dbReference>
<name>G9YV89_FLAPL</name>
<reference evidence="1 2" key="1">
    <citation type="submission" date="2011-08" db="EMBL/GenBank/DDBJ databases">
        <authorList>
            <person name="Weinstock G."/>
            <person name="Sodergren E."/>
            <person name="Clifton S."/>
            <person name="Fulton L."/>
            <person name="Fulton B."/>
            <person name="Courtney L."/>
            <person name="Fronick C."/>
            <person name="Harrison M."/>
            <person name="Strong C."/>
            <person name="Farmer C."/>
            <person name="Delahaunty K."/>
            <person name="Markovic C."/>
            <person name="Hall O."/>
            <person name="Minx P."/>
            <person name="Tomlinson C."/>
            <person name="Mitreva M."/>
            <person name="Hou S."/>
            <person name="Chen J."/>
            <person name="Wollam A."/>
            <person name="Pepin K.H."/>
            <person name="Johnson M."/>
            <person name="Bhonagiri V."/>
            <person name="Zhang X."/>
            <person name="Suruliraj S."/>
            <person name="Warren W."/>
            <person name="Chinwalla A."/>
            <person name="Mardis E.R."/>
            <person name="Wilson R.K."/>
        </authorList>
    </citation>
    <scope>NUCLEOTIDE SEQUENCE [LARGE SCALE GENOMIC DNA]</scope>
    <source>
        <strain evidence="1 2">ATCC 29863</strain>
    </source>
</reference>
<dbReference type="AlphaFoldDB" id="G9YV89"/>
<accession>G9YV89</accession>
<sequence length="71" mass="7806">MKGAKLPTPARKIVPYGGWQFAASFYEIFPAPCLSAGAALEKSAFPTYRFFLIWLMTLFLPSAHPADGARI</sequence>
<comment type="caution">
    <text evidence="1">The sequence shown here is derived from an EMBL/GenBank/DDBJ whole genome shotgun (WGS) entry which is preliminary data.</text>
</comment>
<evidence type="ECO:0000313" key="1">
    <source>
        <dbReference type="EMBL" id="EHM40759.1"/>
    </source>
</evidence>
<evidence type="ECO:0000313" key="2">
    <source>
        <dbReference type="Proteomes" id="UP000004459"/>
    </source>
</evidence>
<protein>
    <submittedName>
        <fullName evidence="1">Uncharacterized protein</fullName>
    </submittedName>
</protein>
<dbReference type="Proteomes" id="UP000004459">
    <property type="component" value="Unassembled WGS sequence"/>
</dbReference>
<gene>
    <name evidence="1" type="ORF">HMPREF0372_03454</name>
</gene>
<organism evidence="1 2">
    <name type="scientific">Flavonifractor plautii ATCC 29863</name>
    <dbReference type="NCBI Taxonomy" id="411475"/>
    <lineage>
        <taxon>Bacteria</taxon>
        <taxon>Bacillati</taxon>
        <taxon>Bacillota</taxon>
        <taxon>Clostridia</taxon>
        <taxon>Eubacteriales</taxon>
        <taxon>Oscillospiraceae</taxon>
        <taxon>Flavonifractor</taxon>
    </lineage>
</organism>
<dbReference type="HOGENOM" id="CLU_2734117_0_0_9"/>
<proteinExistence type="predicted"/>